<evidence type="ECO:0000313" key="2">
    <source>
        <dbReference type="EMBL" id="GMT36116.1"/>
    </source>
</evidence>
<evidence type="ECO:0000313" key="3">
    <source>
        <dbReference type="Proteomes" id="UP001432322"/>
    </source>
</evidence>
<feature type="non-terminal residue" evidence="2">
    <location>
        <position position="1"/>
    </location>
</feature>
<name>A0AAV5WVP3_9BILA</name>
<keyword evidence="3" id="KW-1185">Reference proteome</keyword>
<dbReference type="EMBL" id="BTSY01000007">
    <property type="protein sequence ID" value="GMT36116.1"/>
    <property type="molecule type" value="Genomic_DNA"/>
</dbReference>
<dbReference type="AlphaFoldDB" id="A0AAV5WVP3"/>
<evidence type="ECO:0000256" key="1">
    <source>
        <dbReference type="SAM" id="MobiDB-lite"/>
    </source>
</evidence>
<organism evidence="2 3">
    <name type="scientific">Pristionchus fissidentatus</name>
    <dbReference type="NCBI Taxonomy" id="1538716"/>
    <lineage>
        <taxon>Eukaryota</taxon>
        <taxon>Metazoa</taxon>
        <taxon>Ecdysozoa</taxon>
        <taxon>Nematoda</taxon>
        <taxon>Chromadorea</taxon>
        <taxon>Rhabditida</taxon>
        <taxon>Rhabditina</taxon>
        <taxon>Diplogasteromorpha</taxon>
        <taxon>Diplogasteroidea</taxon>
        <taxon>Neodiplogasteridae</taxon>
        <taxon>Pristionchus</taxon>
    </lineage>
</organism>
<reference evidence="2" key="1">
    <citation type="submission" date="2023-10" db="EMBL/GenBank/DDBJ databases">
        <title>Genome assembly of Pristionchus species.</title>
        <authorList>
            <person name="Yoshida K."/>
            <person name="Sommer R.J."/>
        </authorList>
    </citation>
    <scope>NUCLEOTIDE SEQUENCE</scope>
    <source>
        <strain evidence="2">RS5133</strain>
    </source>
</reference>
<gene>
    <name evidence="2" type="ORF">PFISCL1PPCAC_27413</name>
</gene>
<proteinExistence type="predicted"/>
<dbReference type="Proteomes" id="UP001432322">
    <property type="component" value="Unassembled WGS sequence"/>
</dbReference>
<accession>A0AAV5WVP3</accession>
<comment type="caution">
    <text evidence="2">The sequence shown here is derived from an EMBL/GenBank/DDBJ whole genome shotgun (WGS) entry which is preliminary data.</text>
</comment>
<feature type="region of interest" description="Disordered" evidence="1">
    <location>
        <begin position="1"/>
        <end position="25"/>
    </location>
</feature>
<protein>
    <submittedName>
        <fullName evidence="2">Uncharacterized protein</fullName>
    </submittedName>
</protein>
<sequence length="90" mass="10390">KAKSGRFNWMGKGRSRSHARRTTSGGGRFVYSMLRSRLSWVAESLIRVFFHELDRMGRVGRFLPISIRIGTYGDSLASCRSEREHAKTRR</sequence>